<organism evidence="1 2">
    <name type="scientific">Flintibacter hominis</name>
    <dbReference type="NCBI Taxonomy" id="2763048"/>
    <lineage>
        <taxon>Bacteria</taxon>
        <taxon>Bacillati</taxon>
        <taxon>Bacillota</taxon>
        <taxon>Clostridia</taxon>
        <taxon>Eubacteriales</taxon>
        <taxon>Flintibacter</taxon>
    </lineage>
</organism>
<proteinExistence type="predicted"/>
<evidence type="ECO:0000313" key="1">
    <source>
        <dbReference type="EMBL" id="MBC5723635.1"/>
    </source>
</evidence>
<dbReference type="Proteomes" id="UP000628736">
    <property type="component" value="Unassembled WGS sequence"/>
</dbReference>
<gene>
    <name evidence="1" type="ORF">H8S11_12530</name>
</gene>
<keyword evidence="2" id="KW-1185">Reference proteome</keyword>
<dbReference type="AlphaFoldDB" id="A0A8J6M3V1"/>
<comment type="caution">
    <text evidence="1">The sequence shown here is derived from an EMBL/GenBank/DDBJ whole genome shotgun (WGS) entry which is preliminary data.</text>
</comment>
<evidence type="ECO:0000313" key="2">
    <source>
        <dbReference type="Proteomes" id="UP000628736"/>
    </source>
</evidence>
<reference evidence="1" key="1">
    <citation type="submission" date="2020-08" db="EMBL/GenBank/DDBJ databases">
        <title>Genome public.</title>
        <authorList>
            <person name="Liu C."/>
            <person name="Sun Q."/>
        </authorList>
    </citation>
    <scope>NUCLEOTIDE SEQUENCE</scope>
    <source>
        <strain evidence="1">NSJ-23</strain>
    </source>
</reference>
<name>A0A8J6M3V1_9FIRM</name>
<dbReference type="RefSeq" id="WP_186853359.1">
    <property type="nucleotide sequence ID" value="NZ_JACOPO010000011.1"/>
</dbReference>
<sequence length="286" mass="31023">METAQFTLWGSQCQQMIAHCIATSGILTPYLEHGQILFKGSSTVSCLSKLVTGDTLRICGRWTKNGMKGALHKCKGAHFMLYRQGKAQKVDDCLEQTMKGLGPETLFITGANALDAFGHAALLIGSPSGGGYGICMPYLYTEGIQTLILSSVLKLIPGDLTQIMGHVSMRRCGFSYGMACSLAPIPGEIITEIEAIQFFAKVQAQIFAKGGFFGAQDSTAIQIQGERDQVERVLTLVEYIKTLPEEPPVDHDSLDECNFPCSECGSHHSCGYSGRQNIFHKIGGKE</sequence>
<accession>A0A8J6M3V1</accession>
<protein>
    <submittedName>
        <fullName evidence="1">Uncharacterized protein</fullName>
    </submittedName>
</protein>
<dbReference type="EMBL" id="JACOPO010000011">
    <property type="protein sequence ID" value="MBC5723635.1"/>
    <property type="molecule type" value="Genomic_DNA"/>
</dbReference>